<feature type="region of interest" description="Disordered" evidence="1">
    <location>
        <begin position="644"/>
        <end position="694"/>
    </location>
</feature>
<organism evidence="2 3">
    <name type="scientific">Toxoplasma gondii</name>
    <dbReference type="NCBI Taxonomy" id="5811"/>
    <lineage>
        <taxon>Eukaryota</taxon>
        <taxon>Sar</taxon>
        <taxon>Alveolata</taxon>
        <taxon>Apicomplexa</taxon>
        <taxon>Conoidasida</taxon>
        <taxon>Coccidia</taxon>
        <taxon>Eucoccidiorida</taxon>
        <taxon>Eimeriorina</taxon>
        <taxon>Sarcocystidae</taxon>
        <taxon>Toxoplasma</taxon>
    </lineage>
</organism>
<feature type="compositionally biased region" description="Basic and acidic residues" evidence="1">
    <location>
        <begin position="365"/>
        <end position="377"/>
    </location>
</feature>
<feature type="region of interest" description="Disordered" evidence="1">
    <location>
        <begin position="67"/>
        <end position="123"/>
    </location>
</feature>
<sequence length="782" mass="87891">MAETQQTQREGAAPESGRPFAQGSSSSVARGEDATAAETKSSSVASGGFAAHAKKLKKLTVALMQGRRLSSAPAHSEDRQSVSRQASSQKRTEEERGAETGQQTERACPRFLNKDERRELQSSRVAHPDVGRFFTDRLAGEDAVKLDSFALAALRNGGSEELWWSGSSKALELPSNVDEEGPQLVDRYSLGAAALGQEDWMHASTKRGCPRVLPFQEIFRMFNPYFPQPVGSAEPPSASEEEREEHEGRHANTVEETEEENRDVFGESLTSRESRTSSGEARDAAEREGEEEREATATEGMRPSERRYSSKLSGSSEEEPSEVSSISFSPKDDEVDGKSFYPRVSEPDEKTTEAVFPASQPGTSFDREIPESVERQARVGGRGNADFLHSLLENSAQADREAAVASSPTRGSPTHTRTATEEEEREEEEREDEEREEEEREEEEREDEEREEEEREEEEREDEEREEEEREDEEREDEERENEERKDEEREAAKRGDEAEKSDAETEQRVEDGSEFGEGSDFSGASASFKPSRLWSSRQNSLEKRPRDIPGSSSSLPALPEAEETWSDKAENSGRQRRGVVLGQADFPEWLMQIDGEEDTDSSANPYRHVRLRKVALQQWGRQRQGTRSAENFLLLDCSRSVSPAASSLNEGGENGEKASVPGPPERATASQTSGISPARDEWRPSGVSGAERCRLEQERRLAEQQQRLELDEVLKLFEERKRVKQAEDRERKPQREDAPAPPPESVDENRQLSVSALRARFEKTQQAWFTRQLGAYRKHDL</sequence>
<name>A0A7J6K3Q1_TOXGO</name>
<dbReference type="VEuPathDB" id="ToxoDB:TGME49_262130"/>
<proteinExistence type="predicted"/>
<protein>
    <submittedName>
        <fullName evidence="2">Uncharacterized protein</fullName>
    </submittedName>
</protein>
<evidence type="ECO:0000313" key="3">
    <source>
        <dbReference type="Proteomes" id="UP000557509"/>
    </source>
</evidence>
<evidence type="ECO:0000313" key="2">
    <source>
        <dbReference type="EMBL" id="KAF4641061.1"/>
    </source>
</evidence>
<feature type="compositionally biased region" description="Basic and acidic residues" evidence="1">
    <location>
        <begin position="112"/>
        <end position="123"/>
    </location>
</feature>
<evidence type="ECO:0000256" key="1">
    <source>
        <dbReference type="SAM" id="MobiDB-lite"/>
    </source>
</evidence>
<keyword evidence="3" id="KW-1185">Reference proteome</keyword>
<gene>
    <name evidence="2" type="ORF">TGRH88_068700</name>
</gene>
<feature type="compositionally biased region" description="Polar residues" evidence="1">
    <location>
        <begin position="406"/>
        <end position="417"/>
    </location>
</feature>
<feature type="region of interest" description="Disordered" evidence="1">
    <location>
        <begin position="229"/>
        <end position="580"/>
    </location>
</feature>
<feature type="compositionally biased region" description="Acidic residues" evidence="1">
    <location>
        <begin position="421"/>
        <end position="481"/>
    </location>
</feature>
<feature type="compositionally biased region" description="Basic and acidic residues" evidence="1">
    <location>
        <begin position="722"/>
        <end position="739"/>
    </location>
</feature>
<dbReference type="Proteomes" id="UP000557509">
    <property type="component" value="Unassembled WGS sequence"/>
</dbReference>
<feature type="region of interest" description="Disordered" evidence="1">
    <location>
        <begin position="1"/>
        <end position="49"/>
    </location>
</feature>
<accession>A0A7J6K3Q1</accession>
<dbReference type="AlphaFoldDB" id="A0A7J6K3Q1"/>
<dbReference type="EMBL" id="JAAUHK010000194">
    <property type="protein sequence ID" value="KAF4641061.1"/>
    <property type="molecule type" value="Genomic_DNA"/>
</dbReference>
<feature type="compositionally biased region" description="Basic and acidic residues" evidence="1">
    <location>
        <begin position="482"/>
        <end position="512"/>
    </location>
</feature>
<feature type="region of interest" description="Disordered" evidence="1">
    <location>
        <begin position="722"/>
        <end position="753"/>
    </location>
</feature>
<reference evidence="2 3" key="1">
    <citation type="submission" date="2020-03" db="EMBL/GenBank/DDBJ databases">
        <title>Genome sequence of Toxoplasma gondii RH-88 strain.</title>
        <authorList>
            <person name="Lorenzi H.A."/>
            <person name="Venepally P."/>
            <person name="Rozenberg A."/>
            <person name="Sibley D."/>
        </authorList>
    </citation>
    <scope>NUCLEOTIDE SEQUENCE [LARGE SCALE GENOMIC DNA]</scope>
    <source>
        <strain evidence="2 3">RH-88</strain>
    </source>
</reference>
<feature type="compositionally biased region" description="Low complexity" evidence="1">
    <location>
        <begin position="517"/>
        <end position="529"/>
    </location>
</feature>
<feature type="compositionally biased region" description="Basic and acidic residues" evidence="1">
    <location>
        <begin position="262"/>
        <end position="287"/>
    </location>
</feature>
<comment type="caution">
    <text evidence="2">The sequence shown here is derived from an EMBL/GenBank/DDBJ whole genome shotgun (WGS) entry which is preliminary data.</text>
</comment>